<dbReference type="EMBL" id="FNFM01000012">
    <property type="protein sequence ID" value="SDK77547.1"/>
    <property type="molecule type" value="Genomic_DNA"/>
</dbReference>
<dbReference type="InterPro" id="IPR003474">
    <property type="entry name" value="Glcn_transporter"/>
</dbReference>
<dbReference type="GO" id="GO:0005886">
    <property type="term" value="C:plasma membrane"/>
    <property type="evidence" value="ECO:0007669"/>
    <property type="project" value="TreeGrafter"/>
</dbReference>
<protein>
    <submittedName>
        <fullName evidence="2">H+/gluconate symporter</fullName>
    </submittedName>
</protein>
<dbReference type="PANTHER" id="PTHR30354:SF11">
    <property type="entry name" value="PERMEASE"/>
    <property type="match status" value="1"/>
</dbReference>
<feature type="transmembrane region" description="Helical" evidence="1">
    <location>
        <begin position="179"/>
        <end position="200"/>
    </location>
</feature>
<proteinExistence type="predicted"/>
<feature type="transmembrane region" description="Helical" evidence="1">
    <location>
        <begin position="235"/>
        <end position="255"/>
    </location>
</feature>
<keyword evidence="1" id="KW-0472">Membrane</keyword>
<evidence type="ECO:0000313" key="2">
    <source>
        <dbReference type="EMBL" id="SDK77547.1"/>
    </source>
</evidence>
<feature type="transmembrane region" description="Helical" evidence="1">
    <location>
        <begin position="420"/>
        <end position="444"/>
    </location>
</feature>
<keyword evidence="1" id="KW-0812">Transmembrane</keyword>
<evidence type="ECO:0000256" key="1">
    <source>
        <dbReference type="SAM" id="Phobius"/>
    </source>
</evidence>
<sequence>MSDTLILLHTALAVLGIVVLVVLARINPVIILVLGALYLGLATGLGFESTTTAVAQGFGDLMAEVGLIIGFGVLLGSLLSTTGTLQRIVELFLRVCGREKSPYALGLASGIIFPAIYFDVALVMLAPIARSVAARTGVGIAALGGSLAIGLEVGLLMVLPGAAALASAGALGVPLGTMLLFGIPVGIVCILGGIFLHSALMRRTWQPAKDETTLNGGVDGMTVAEAEEPRRRLPLAVMLLPILVPLALIVSGTFAEMAGTSGGPIGFLSHPIVALLIGLLLACGITVYMLSRDALEKSLSKGAATSGTILLFTGVAGSLGEVISRTGIGDIISGLFETSPLSPLILAWVVAALLRLAQGSGSVAAITAATLLAPVVGGLDTSAVLVLLAAAAGASFGGHVSDNTFWMFRTLLGLSTRGAFQVYTLSQSIMSVVGLGVVLGLSVFV</sequence>
<dbReference type="Pfam" id="PF02447">
    <property type="entry name" value="GntP_permease"/>
    <property type="match status" value="1"/>
</dbReference>
<feature type="transmembrane region" description="Helical" evidence="1">
    <location>
        <begin position="29"/>
        <end position="49"/>
    </location>
</feature>
<gene>
    <name evidence="2" type="ORF">SAMN04487820_112160</name>
</gene>
<keyword evidence="1" id="KW-1133">Transmembrane helix</keyword>
<accession>A0A1G9EMX3</accession>
<dbReference type="PANTHER" id="PTHR30354">
    <property type="entry name" value="GNT FAMILY GLUCONATE TRANSPORTER"/>
    <property type="match status" value="1"/>
</dbReference>
<evidence type="ECO:0000313" key="3">
    <source>
        <dbReference type="Proteomes" id="UP000199213"/>
    </source>
</evidence>
<dbReference type="GO" id="GO:0015128">
    <property type="term" value="F:gluconate transmembrane transporter activity"/>
    <property type="evidence" value="ECO:0007669"/>
    <property type="project" value="InterPro"/>
</dbReference>
<dbReference type="Proteomes" id="UP000199213">
    <property type="component" value="Unassembled WGS sequence"/>
</dbReference>
<feature type="transmembrane region" description="Helical" evidence="1">
    <location>
        <begin position="103"/>
        <end position="126"/>
    </location>
</feature>
<dbReference type="AlphaFoldDB" id="A0A1G9EMX3"/>
<feature type="transmembrane region" description="Helical" evidence="1">
    <location>
        <begin position="138"/>
        <end position="159"/>
    </location>
</feature>
<reference evidence="3" key="1">
    <citation type="submission" date="2016-10" db="EMBL/GenBank/DDBJ databases">
        <authorList>
            <person name="Varghese N."/>
            <person name="Submissions S."/>
        </authorList>
    </citation>
    <scope>NUCLEOTIDE SEQUENCE [LARGE SCALE GENOMIC DNA]</scope>
    <source>
        <strain evidence="3">DSM 45460</strain>
    </source>
</reference>
<keyword evidence="3" id="KW-1185">Reference proteome</keyword>
<feature type="transmembrane region" description="Helical" evidence="1">
    <location>
        <begin position="340"/>
        <end position="357"/>
    </location>
</feature>
<dbReference type="OrthoDB" id="3636773at2"/>
<feature type="transmembrane region" description="Helical" evidence="1">
    <location>
        <begin position="5"/>
        <end position="23"/>
    </location>
</feature>
<dbReference type="RefSeq" id="WP_092631442.1">
    <property type="nucleotide sequence ID" value="NZ_FNFM01000012.1"/>
</dbReference>
<feature type="transmembrane region" description="Helical" evidence="1">
    <location>
        <begin position="267"/>
        <end position="290"/>
    </location>
</feature>
<organism evidence="2 3">
    <name type="scientific">Actinopolyspora mzabensis</name>
    <dbReference type="NCBI Taxonomy" id="995066"/>
    <lineage>
        <taxon>Bacteria</taxon>
        <taxon>Bacillati</taxon>
        <taxon>Actinomycetota</taxon>
        <taxon>Actinomycetes</taxon>
        <taxon>Actinopolysporales</taxon>
        <taxon>Actinopolysporaceae</taxon>
        <taxon>Actinopolyspora</taxon>
    </lineage>
</organism>
<feature type="transmembrane region" description="Helical" evidence="1">
    <location>
        <begin position="302"/>
        <end position="320"/>
    </location>
</feature>
<name>A0A1G9EMX3_ACTMZ</name>
<feature type="transmembrane region" description="Helical" evidence="1">
    <location>
        <begin position="369"/>
        <end position="400"/>
    </location>
</feature>
<feature type="transmembrane region" description="Helical" evidence="1">
    <location>
        <begin position="61"/>
        <end position="83"/>
    </location>
</feature>